<feature type="compositionally biased region" description="Basic and acidic residues" evidence="1">
    <location>
        <begin position="24"/>
        <end position="37"/>
    </location>
</feature>
<dbReference type="Proteomes" id="UP001213000">
    <property type="component" value="Unassembled WGS sequence"/>
</dbReference>
<feature type="transmembrane region" description="Helical" evidence="2">
    <location>
        <begin position="256"/>
        <end position="273"/>
    </location>
</feature>
<dbReference type="PANTHER" id="PTHR11360:SF234">
    <property type="entry name" value="MFS-TYPE TRANSPORTER DBAD-RELATED"/>
    <property type="match status" value="1"/>
</dbReference>
<dbReference type="InterPro" id="IPR050327">
    <property type="entry name" value="Proton-linked_MCT"/>
</dbReference>
<dbReference type="InterPro" id="IPR036259">
    <property type="entry name" value="MFS_trans_sf"/>
</dbReference>
<evidence type="ECO:0000256" key="1">
    <source>
        <dbReference type="SAM" id="MobiDB-lite"/>
    </source>
</evidence>
<accession>A0AAD5VXW8</accession>
<feature type="transmembrane region" description="Helical" evidence="2">
    <location>
        <begin position="120"/>
        <end position="140"/>
    </location>
</feature>
<evidence type="ECO:0000256" key="2">
    <source>
        <dbReference type="SAM" id="Phobius"/>
    </source>
</evidence>
<dbReference type="EMBL" id="JANIEX010000115">
    <property type="protein sequence ID" value="KAJ3573094.1"/>
    <property type="molecule type" value="Genomic_DNA"/>
</dbReference>
<evidence type="ECO:0000313" key="4">
    <source>
        <dbReference type="Proteomes" id="UP001213000"/>
    </source>
</evidence>
<feature type="compositionally biased region" description="Basic and acidic residues" evidence="1">
    <location>
        <begin position="48"/>
        <end position="59"/>
    </location>
</feature>
<evidence type="ECO:0000313" key="3">
    <source>
        <dbReference type="EMBL" id="KAJ3573094.1"/>
    </source>
</evidence>
<feature type="region of interest" description="Disordered" evidence="1">
    <location>
        <begin position="1"/>
        <end position="59"/>
    </location>
</feature>
<feature type="transmembrane region" description="Helical" evidence="2">
    <location>
        <begin position="424"/>
        <end position="444"/>
    </location>
</feature>
<keyword evidence="2" id="KW-1133">Transmembrane helix</keyword>
<feature type="transmembrane region" description="Helical" evidence="2">
    <location>
        <begin position="172"/>
        <end position="193"/>
    </location>
</feature>
<feature type="compositionally biased region" description="Polar residues" evidence="1">
    <location>
        <begin position="1"/>
        <end position="12"/>
    </location>
</feature>
<feature type="transmembrane region" description="Helical" evidence="2">
    <location>
        <begin position="450"/>
        <end position="470"/>
    </location>
</feature>
<dbReference type="Gene3D" id="1.20.1250.20">
    <property type="entry name" value="MFS general substrate transporter like domains"/>
    <property type="match status" value="2"/>
</dbReference>
<comment type="caution">
    <text evidence="3">The sequence shown here is derived from an EMBL/GenBank/DDBJ whole genome shotgun (WGS) entry which is preliminary data.</text>
</comment>
<dbReference type="AlphaFoldDB" id="A0AAD5VXW8"/>
<sequence length="484" mass="52595">MPWQSCQSSHLSSPRILLPPSMESRTEFQARDVEKNADPASSASDSTLEEKGSHQHPVKEHALPSAAGAGAELPEGGLYAWATVVGAWLVQFVNFGYVNAFGAYQDYYVRHYLTQSSPSVIGWIGGVQICFTFAMGIVTGRLFDAGYFYYLNISSLVLYALSSEAFSFEVFLSHGIAFGLASGLSYLPSLAIVGHYFKRRRPLAVGIVSTGSALGEREYSGRKGSYPMRSSGAIIQPIMLNNLFNNQDIGFHNGVRISGAFNVFLLIVANGIMRTRLPPNRSGQSLPVKQYSRDLPYVIILISCMFAFLGLFYVVFYLQLYSVVHGIDDNLAFYSLSILNAASILGRVIPGYLAPKFGPLNMSIFFWIANGTITACLPLVNGRAGTAIYAIVYGFVSGGCIGLTPAIMLAFMTDPREYGTRLGIFFFFGGAIGLVATPISGALLTDQYNWVRASVFCGVFCIAAGFGYLISRTMIVKKKGIPVL</sequence>
<feature type="transmembrane region" description="Helical" evidence="2">
    <location>
        <begin position="331"/>
        <end position="353"/>
    </location>
</feature>
<dbReference type="SUPFAM" id="SSF103473">
    <property type="entry name" value="MFS general substrate transporter"/>
    <property type="match status" value="1"/>
</dbReference>
<feature type="transmembrane region" description="Helical" evidence="2">
    <location>
        <begin position="386"/>
        <end position="412"/>
    </location>
</feature>
<keyword evidence="4" id="KW-1185">Reference proteome</keyword>
<proteinExistence type="predicted"/>
<gene>
    <name evidence="3" type="ORF">NP233_g2654</name>
</gene>
<protein>
    <recommendedName>
        <fullName evidence="5">Major facilitator superfamily (MFS) profile domain-containing protein</fullName>
    </recommendedName>
</protein>
<reference evidence="3" key="1">
    <citation type="submission" date="2022-07" db="EMBL/GenBank/DDBJ databases">
        <title>Genome Sequence of Leucocoprinus birnbaumii.</title>
        <authorList>
            <person name="Buettner E."/>
        </authorList>
    </citation>
    <scope>NUCLEOTIDE SEQUENCE</scope>
    <source>
        <strain evidence="3">VT141</strain>
    </source>
</reference>
<evidence type="ECO:0008006" key="5">
    <source>
        <dbReference type="Google" id="ProtNLM"/>
    </source>
</evidence>
<name>A0AAD5VXW8_9AGAR</name>
<feature type="transmembrane region" description="Helical" evidence="2">
    <location>
        <begin position="78"/>
        <end position="100"/>
    </location>
</feature>
<dbReference type="PANTHER" id="PTHR11360">
    <property type="entry name" value="MONOCARBOXYLATE TRANSPORTER"/>
    <property type="match status" value="1"/>
</dbReference>
<feature type="transmembrane region" description="Helical" evidence="2">
    <location>
        <begin position="360"/>
        <end position="380"/>
    </location>
</feature>
<keyword evidence="2" id="KW-0812">Transmembrane</keyword>
<feature type="transmembrane region" description="Helical" evidence="2">
    <location>
        <begin position="294"/>
        <end position="319"/>
    </location>
</feature>
<keyword evidence="2" id="KW-0472">Membrane</keyword>
<organism evidence="3 4">
    <name type="scientific">Leucocoprinus birnbaumii</name>
    <dbReference type="NCBI Taxonomy" id="56174"/>
    <lineage>
        <taxon>Eukaryota</taxon>
        <taxon>Fungi</taxon>
        <taxon>Dikarya</taxon>
        <taxon>Basidiomycota</taxon>
        <taxon>Agaricomycotina</taxon>
        <taxon>Agaricomycetes</taxon>
        <taxon>Agaricomycetidae</taxon>
        <taxon>Agaricales</taxon>
        <taxon>Agaricineae</taxon>
        <taxon>Agaricaceae</taxon>
        <taxon>Leucocoprinus</taxon>
    </lineage>
</organism>